<reference evidence="2" key="1">
    <citation type="submission" date="2020-11" db="EMBL/GenBank/DDBJ databases">
        <authorList>
            <consortium name="DOE Joint Genome Institute"/>
            <person name="Ahrendt S."/>
            <person name="Riley R."/>
            <person name="Andreopoulos W."/>
            <person name="Labutti K."/>
            <person name="Pangilinan J."/>
            <person name="Ruiz-Duenas F.J."/>
            <person name="Barrasa J.M."/>
            <person name="Sanchez-Garcia M."/>
            <person name="Camarero S."/>
            <person name="Miyauchi S."/>
            <person name="Serrano A."/>
            <person name="Linde D."/>
            <person name="Babiker R."/>
            <person name="Drula E."/>
            <person name="Ayuso-Fernandez I."/>
            <person name="Pacheco R."/>
            <person name="Padilla G."/>
            <person name="Ferreira P."/>
            <person name="Barriuso J."/>
            <person name="Kellner H."/>
            <person name="Castanera R."/>
            <person name="Alfaro M."/>
            <person name="Ramirez L."/>
            <person name="Pisabarro A.G."/>
            <person name="Kuo A."/>
            <person name="Tritt A."/>
            <person name="Lipzen A."/>
            <person name="He G."/>
            <person name="Yan M."/>
            <person name="Ng V."/>
            <person name="Cullen D."/>
            <person name="Martin F."/>
            <person name="Rosso M.-N."/>
            <person name="Henrissat B."/>
            <person name="Hibbett D."/>
            <person name="Martinez A.T."/>
            <person name="Grigoriev I.V."/>
        </authorList>
    </citation>
    <scope>NUCLEOTIDE SEQUENCE</scope>
    <source>
        <strain evidence="2">CIRM-BRFM 674</strain>
    </source>
</reference>
<feature type="compositionally biased region" description="Polar residues" evidence="1">
    <location>
        <begin position="89"/>
        <end position="98"/>
    </location>
</feature>
<name>A0A9P5Z4F2_9AGAR</name>
<evidence type="ECO:0000313" key="3">
    <source>
        <dbReference type="Proteomes" id="UP000807469"/>
    </source>
</evidence>
<dbReference type="EMBL" id="MU155216">
    <property type="protein sequence ID" value="KAF9479266.1"/>
    <property type="molecule type" value="Genomic_DNA"/>
</dbReference>
<feature type="region of interest" description="Disordered" evidence="1">
    <location>
        <begin position="179"/>
        <end position="204"/>
    </location>
</feature>
<dbReference type="AlphaFoldDB" id="A0A9P5Z4F2"/>
<comment type="caution">
    <text evidence="2">The sequence shown here is derived from an EMBL/GenBank/DDBJ whole genome shotgun (WGS) entry which is preliminary data.</text>
</comment>
<accession>A0A9P5Z4F2</accession>
<feature type="region of interest" description="Disordered" evidence="1">
    <location>
        <begin position="1"/>
        <end position="144"/>
    </location>
</feature>
<sequence length="894" mass="98315">MEDTPTPMDVERVPRRQSAAAARAAVADQLVDSDSNSDLDGADGGGFNAKEGLATRNGRAAASQVYGKQATKTRKRSATTTEDARVASKSRQGRSPSLSVGKPLSSISSSARDVSASMPPPPRPRLRPPVSKKPPPPLPPLVVPLSLDGELSDLTSLASSDADRSSPVEFMCIEIPQPVASTSASSPQSRPVTKPGKPATTLPKKKIKEKTWSLAMLRTYVWVLIEPRTWRVYNEEDEEEDGIEGIWWPGKIIGTAKIDAPLKVKLFGPGNKFVLVKEPCEGNVLSKDRGFIPRFRTPTFVSSYLNATSAPRKKQKLDRDEIETRWRAAVEEMKAEDEARRQKDDSDSEDDFPDATNTNMYQYLMAPAPLSTFKSISAPPKISLSTKDTAKTPLTKTKGKRKRRDISEVSADEELGCFGSSAVEERWDEVDDTLDLPGELALGRDGPSKDRPYWPAKLIEYIPPTKPNQAGKYSVTWLDGSVSAIPRSWFYITSEDGFGTCKLGTFESAVVEVQNDTAEDGSLHEEDLERRSPSPIPLDPPPPAADFIQLSVREQFAYTKPVLEALLATAYVPAKGKHDRFMKGGKHRQNVVNEGCLRGRMDPNDVEKLQLCIKRWCFPNERHVDHPVVTAPAPAPAANGHGTESSEQITIEVDADADVVVPSTNLVARREIPVEASLDSIMTESEKKFTSPSPTEGFASSPAVPPSSQPLPDRELKREDSVISNSPHITAASGDGAPPLSPNTTSVATEPQIIAVDDVFDLAAVEKEIEQRQPLSLNRPRGSYDFESLGVVEKIDYCLNILLPEVIRQVLLWRTGARTSIALLSEEQEQKLYEQGEDLLQERDWVMDVMRLRRTLEVLNGKKNTSTMNNGHSRNGSTSGRPRRRNVAMPNYVE</sequence>
<feature type="compositionally biased region" description="Basic and acidic residues" evidence="1">
    <location>
        <begin position="521"/>
        <end position="532"/>
    </location>
</feature>
<proteinExistence type="predicted"/>
<feature type="region of interest" description="Disordered" evidence="1">
    <location>
        <begin position="381"/>
        <end position="406"/>
    </location>
</feature>
<feature type="compositionally biased region" description="Polar residues" evidence="1">
    <location>
        <begin position="179"/>
        <end position="191"/>
    </location>
</feature>
<feature type="region of interest" description="Disordered" evidence="1">
    <location>
        <begin position="683"/>
        <end position="746"/>
    </location>
</feature>
<feature type="region of interest" description="Disordered" evidence="1">
    <location>
        <begin position="332"/>
        <end position="356"/>
    </location>
</feature>
<feature type="compositionally biased region" description="Basic and acidic residues" evidence="1">
    <location>
        <begin position="712"/>
        <end position="721"/>
    </location>
</feature>
<feature type="compositionally biased region" description="Pro residues" evidence="1">
    <location>
        <begin position="131"/>
        <end position="142"/>
    </location>
</feature>
<feature type="compositionally biased region" description="Low complexity" evidence="1">
    <location>
        <begin position="105"/>
        <end position="117"/>
    </location>
</feature>
<dbReference type="Proteomes" id="UP000807469">
    <property type="component" value="Unassembled WGS sequence"/>
</dbReference>
<feature type="compositionally biased region" description="Polar residues" evidence="1">
    <location>
        <begin position="383"/>
        <end position="395"/>
    </location>
</feature>
<evidence type="ECO:0000313" key="2">
    <source>
        <dbReference type="EMBL" id="KAF9479266.1"/>
    </source>
</evidence>
<feature type="compositionally biased region" description="Basic and acidic residues" evidence="1">
    <location>
        <begin position="332"/>
        <end position="345"/>
    </location>
</feature>
<evidence type="ECO:0000256" key="1">
    <source>
        <dbReference type="SAM" id="MobiDB-lite"/>
    </source>
</evidence>
<gene>
    <name evidence="2" type="ORF">BDN70DRAFT_993562</name>
</gene>
<feature type="region of interest" description="Disordered" evidence="1">
    <location>
        <begin position="516"/>
        <end position="540"/>
    </location>
</feature>
<organism evidence="2 3">
    <name type="scientific">Pholiota conissans</name>
    <dbReference type="NCBI Taxonomy" id="109636"/>
    <lineage>
        <taxon>Eukaryota</taxon>
        <taxon>Fungi</taxon>
        <taxon>Dikarya</taxon>
        <taxon>Basidiomycota</taxon>
        <taxon>Agaricomycotina</taxon>
        <taxon>Agaricomycetes</taxon>
        <taxon>Agaricomycetidae</taxon>
        <taxon>Agaricales</taxon>
        <taxon>Agaricineae</taxon>
        <taxon>Strophariaceae</taxon>
        <taxon>Pholiota</taxon>
    </lineage>
</organism>
<keyword evidence="3" id="KW-1185">Reference proteome</keyword>
<protein>
    <submittedName>
        <fullName evidence="2">Uncharacterized protein</fullName>
    </submittedName>
</protein>
<feature type="compositionally biased region" description="Polar residues" evidence="1">
    <location>
        <begin position="862"/>
        <end position="880"/>
    </location>
</feature>
<dbReference type="OrthoDB" id="2505887at2759"/>
<feature type="region of interest" description="Disordered" evidence="1">
    <location>
        <begin position="860"/>
        <end position="894"/>
    </location>
</feature>